<evidence type="ECO:0000313" key="1">
    <source>
        <dbReference type="EMBL" id="GKX67004.1"/>
    </source>
</evidence>
<name>A0ACB5RCL9_9CLOT</name>
<dbReference type="Proteomes" id="UP001058074">
    <property type="component" value="Unassembled WGS sequence"/>
</dbReference>
<dbReference type="EMBL" id="BROD01000001">
    <property type="protein sequence ID" value="GKX67004.1"/>
    <property type="molecule type" value="Genomic_DNA"/>
</dbReference>
<keyword evidence="1" id="KW-0547">Nucleotide-binding</keyword>
<comment type="caution">
    <text evidence="1">The sequence shown here is derived from an EMBL/GenBank/DDBJ whole genome shotgun (WGS) entry which is preliminary data.</text>
</comment>
<evidence type="ECO:0000313" key="2">
    <source>
        <dbReference type="Proteomes" id="UP001058074"/>
    </source>
</evidence>
<protein>
    <submittedName>
        <fullName evidence="1">Heme ABC transporter ATP-binding protein</fullName>
    </submittedName>
</protein>
<keyword evidence="2" id="KW-1185">Reference proteome</keyword>
<sequence length="509" mass="56230">MNNTPFLSVKGITKSFGSLKANNNISLQINKGEIHALLGENGSGKSTFINILSGIYTKDEGIIEVEGKTVNFRSPKDAKASGIGTVFQHFKLVDNMTALENIVLGEKRGFLKGNKESEKAILAICNEYDLDINLSKRVKDMSIGEKQYLEILKVMYKGAKLLILDEPTTVFTENETIKLFKIMRRLKENNCSVIFISHKMDEVLEISDKITVLRKGEVVETLPTLSTDGKKLAALMVGNEQDLEIRKTDVEKGEVALKVENLSYEKANLNILKDISFDIHRGEVLGVAGIMGSGQVELCDAICGIIKANKGKISINGKECTGKNLRELIAENINVAYIPEDRLNKGLIGTKGIAENLMLRGIYKEKTRFINRSKYVSVANDIIKNLEVKTKGVDYPIKNLSGGNIQKILLGRELSENPSVIIMAYPVRGLDIHTCHKIYELIDEAKKNGSAVLFIGEELDVLIKISDRVMVLNQGKSEGILQDEEITKENIGAMMVGVNAKEREGVEVG</sequence>
<proteinExistence type="predicted"/>
<organism evidence="1 2">
    <name type="scientific">Inconstantimicrobium mannanitabidum</name>
    <dbReference type="NCBI Taxonomy" id="1604901"/>
    <lineage>
        <taxon>Bacteria</taxon>
        <taxon>Bacillati</taxon>
        <taxon>Bacillota</taxon>
        <taxon>Clostridia</taxon>
        <taxon>Eubacteriales</taxon>
        <taxon>Clostridiaceae</taxon>
        <taxon>Inconstantimicrobium</taxon>
    </lineage>
</organism>
<keyword evidence="1" id="KW-0067">ATP-binding</keyword>
<reference evidence="1" key="1">
    <citation type="journal article" date="2025" name="Int. J. Syst. Evol. Microbiol.">
        <title>Inconstantimicrobium mannanitabidum sp. nov., a novel member of the family Clostridiaceae isolated from anoxic soil under the treatment of reductive soil disinfestation.</title>
        <authorList>
            <person name="Ueki A."/>
            <person name="Tonouchi A."/>
            <person name="Honma S."/>
            <person name="Kaku N."/>
            <person name="Ueki K."/>
        </authorList>
    </citation>
    <scope>NUCLEOTIDE SEQUENCE</scope>
    <source>
        <strain evidence="1">TW13</strain>
    </source>
</reference>
<accession>A0ACB5RCL9</accession>
<gene>
    <name evidence="1" type="ORF">rsdtw13_22620</name>
</gene>